<evidence type="ECO:0000256" key="1">
    <source>
        <dbReference type="SAM" id="MobiDB-lite"/>
    </source>
</evidence>
<dbReference type="AlphaFoldDB" id="A0A078A2W2"/>
<feature type="region of interest" description="Disordered" evidence="1">
    <location>
        <begin position="1"/>
        <end position="27"/>
    </location>
</feature>
<accession>A0A078A2W2</accession>
<organism evidence="2 3">
    <name type="scientific">Stylonychia lemnae</name>
    <name type="common">Ciliate</name>
    <dbReference type="NCBI Taxonomy" id="5949"/>
    <lineage>
        <taxon>Eukaryota</taxon>
        <taxon>Sar</taxon>
        <taxon>Alveolata</taxon>
        <taxon>Ciliophora</taxon>
        <taxon>Intramacronucleata</taxon>
        <taxon>Spirotrichea</taxon>
        <taxon>Stichotrichia</taxon>
        <taxon>Sporadotrichida</taxon>
        <taxon>Oxytrichidae</taxon>
        <taxon>Stylonychinae</taxon>
        <taxon>Stylonychia</taxon>
    </lineage>
</organism>
<name>A0A078A2W2_STYLE</name>
<protein>
    <submittedName>
        <fullName evidence="2">Uncharacterized protein</fullName>
    </submittedName>
</protein>
<feature type="compositionally biased region" description="Polar residues" evidence="1">
    <location>
        <begin position="7"/>
        <end position="19"/>
    </location>
</feature>
<dbReference type="Proteomes" id="UP000039865">
    <property type="component" value="Unassembled WGS sequence"/>
</dbReference>
<keyword evidence="3" id="KW-1185">Reference proteome</keyword>
<proteinExistence type="predicted"/>
<dbReference type="EMBL" id="CCKQ01005023">
    <property type="protein sequence ID" value="CDW76172.1"/>
    <property type="molecule type" value="Genomic_DNA"/>
</dbReference>
<dbReference type="InParanoid" id="A0A078A2W2"/>
<evidence type="ECO:0000313" key="2">
    <source>
        <dbReference type="EMBL" id="CDW76172.1"/>
    </source>
</evidence>
<reference evidence="2 3" key="1">
    <citation type="submission" date="2014-06" db="EMBL/GenBank/DDBJ databases">
        <authorList>
            <person name="Swart Estienne"/>
        </authorList>
    </citation>
    <scope>NUCLEOTIDE SEQUENCE [LARGE SCALE GENOMIC DNA]</scope>
    <source>
        <strain evidence="2 3">130c</strain>
    </source>
</reference>
<sequence length="364" mass="43536">MKRFRKQGSQQSVRSSVKSESPRMLTETSMFLPTQRIKRYQQLIKRNREILSQRKYLNIQDQVIQKDKLPKERVIGQYLRKLLSQRSLKLNQPNIYQAQADSRDQQDSISIQSLKKQKSQKFNSQQDLMNFENGMKVSMNIQMSPILELDHQTTKNENILSCEDNEIQSSTISFKYSTNSFKTDSSFDKYLKDDAIVLDEQTEKQQLLELRRRNIQIKREEQKFIKLNQNVNIIMNIKPISQKPKISFEKLVENAKIEDIKLKEERQRLVNEKFRHQLIKNAFRINQRNIKIEQLLKNVFADDADQNNLEDNDQNHALEDIQTEEQNQKKKQKFKKIKFKKVMSKSRSERLKLIYSQYDHWCTK</sequence>
<gene>
    <name evidence="2" type="primary">Contig16583.g17656</name>
    <name evidence="2" type="ORF">STYLEM_5170</name>
</gene>
<evidence type="ECO:0000313" key="3">
    <source>
        <dbReference type="Proteomes" id="UP000039865"/>
    </source>
</evidence>